<dbReference type="OrthoDB" id="426386at2759"/>
<evidence type="ECO:0000313" key="5">
    <source>
        <dbReference type="Proteomes" id="UP000184356"/>
    </source>
</evidence>
<dbReference type="GeneID" id="63767555"/>
<dbReference type="PANTHER" id="PTHR13194:SF19">
    <property type="entry name" value="NAD(P)-BINDING ROSSMANN-FOLD SUPERFAMILY PROTEIN"/>
    <property type="match status" value="1"/>
</dbReference>
<accession>A0A1L9U0U6</accession>
<name>A0A1L9U0U6_9EURO</name>
<feature type="region of interest" description="Disordered" evidence="2">
    <location>
        <begin position="1"/>
        <end position="42"/>
    </location>
</feature>
<dbReference type="STRING" id="1036612.A0A1L9U0U6"/>
<feature type="compositionally biased region" description="Polar residues" evidence="2">
    <location>
        <begin position="12"/>
        <end position="22"/>
    </location>
</feature>
<evidence type="ECO:0000313" key="4">
    <source>
        <dbReference type="EMBL" id="OJJ65163.1"/>
    </source>
</evidence>
<evidence type="ECO:0000256" key="1">
    <source>
        <dbReference type="ARBA" id="ARBA00007884"/>
    </source>
</evidence>
<evidence type="ECO:0000259" key="3">
    <source>
        <dbReference type="Pfam" id="PF08547"/>
    </source>
</evidence>
<reference evidence="5" key="1">
    <citation type="journal article" date="2017" name="Genome Biol.">
        <title>Comparative genomics reveals high biological diversity and specific adaptations in the industrially and medically important fungal genus Aspergillus.</title>
        <authorList>
            <person name="de Vries R.P."/>
            <person name="Riley R."/>
            <person name="Wiebenga A."/>
            <person name="Aguilar-Osorio G."/>
            <person name="Amillis S."/>
            <person name="Uchima C.A."/>
            <person name="Anderluh G."/>
            <person name="Asadollahi M."/>
            <person name="Askin M."/>
            <person name="Barry K."/>
            <person name="Battaglia E."/>
            <person name="Bayram O."/>
            <person name="Benocci T."/>
            <person name="Braus-Stromeyer S.A."/>
            <person name="Caldana C."/>
            <person name="Canovas D."/>
            <person name="Cerqueira G.C."/>
            <person name="Chen F."/>
            <person name="Chen W."/>
            <person name="Choi C."/>
            <person name="Clum A."/>
            <person name="Dos Santos R.A."/>
            <person name="Damasio A.R."/>
            <person name="Diallinas G."/>
            <person name="Emri T."/>
            <person name="Fekete E."/>
            <person name="Flipphi M."/>
            <person name="Freyberg S."/>
            <person name="Gallo A."/>
            <person name="Gournas C."/>
            <person name="Habgood R."/>
            <person name="Hainaut M."/>
            <person name="Harispe M.L."/>
            <person name="Henrissat B."/>
            <person name="Hilden K.S."/>
            <person name="Hope R."/>
            <person name="Hossain A."/>
            <person name="Karabika E."/>
            <person name="Karaffa L."/>
            <person name="Karanyi Z."/>
            <person name="Krasevec N."/>
            <person name="Kuo A."/>
            <person name="Kusch H."/>
            <person name="LaButti K."/>
            <person name="Lagendijk E.L."/>
            <person name="Lapidus A."/>
            <person name="Levasseur A."/>
            <person name="Lindquist E."/>
            <person name="Lipzen A."/>
            <person name="Logrieco A.F."/>
            <person name="MacCabe A."/>
            <person name="Maekelae M.R."/>
            <person name="Malavazi I."/>
            <person name="Melin P."/>
            <person name="Meyer V."/>
            <person name="Mielnichuk N."/>
            <person name="Miskei M."/>
            <person name="Molnar A.P."/>
            <person name="Mule G."/>
            <person name="Ngan C.Y."/>
            <person name="Orejas M."/>
            <person name="Orosz E."/>
            <person name="Ouedraogo J.P."/>
            <person name="Overkamp K.M."/>
            <person name="Park H.-S."/>
            <person name="Perrone G."/>
            <person name="Piumi F."/>
            <person name="Punt P.J."/>
            <person name="Ram A.F."/>
            <person name="Ramon A."/>
            <person name="Rauscher S."/>
            <person name="Record E."/>
            <person name="Riano-Pachon D.M."/>
            <person name="Robert V."/>
            <person name="Roehrig J."/>
            <person name="Ruller R."/>
            <person name="Salamov A."/>
            <person name="Salih N.S."/>
            <person name="Samson R.A."/>
            <person name="Sandor E."/>
            <person name="Sanguinetti M."/>
            <person name="Schuetze T."/>
            <person name="Sepcic K."/>
            <person name="Shelest E."/>
            <person name="Sherlock G."/>
            <person name="Sophianopoulou V."/>
            <person name="Squina F.M."/>
            <person name="Sun H."/>
            <person name="Susca A."/>
            <person name="Todd R.B."/>
            <person name="Tsang A."/>
            <person name="Unkles S.E."/>
            <person name="van de Wiele N."/>
            <person name="van Rossen-Uffink D."/>
            <person name="Oliveira J.V."/>
            <person name="Vesth T.C."/>
            <person name="Visser J."/>
            <person name="Yu J.-H."/>
            <person name="Zhou M."/>
            <person name="Andersen M.R."/>
            <person name="Archer D.B."/>
            <person name="Baker S.E."/>
            <person name="Benoit I."/>
            <person name="Brakhage A.A."/>
            <person name="Braus G.H."/>
            <person name="Fischer R."/>
            <person name="Frisvad J.C."/>
            <person name="Goldman G.H."/>
            <person name="Houbraken J."/>
            <person name="Oakley B."/>
            <person name="Pocsi I."/>
            <person name="Scazzocchio C."/>
            <person name="Seiboth B."/>
            <person name="vanKuyk P.A."/>
            <person name="Wortman J."/>
            <person name="Dyer P.S."/>
            <person name="Grigoriev I.V."/>
        </authorList>
    </citation>
    <scope>NUCLEOTIDE SEQUENCE [LARGE SCALE GENOMIC DNA]</scope>
    <source>
        <strain evidence="5">CBS 593.65</strain>
    </source>
</reference>
<dbReference type="GO" id="GO:0010257">
    <property type="term" value="P:NADH dehydrogenase complex assembly"/>
    <property type="evidence" value="ECO:0007669"/>
    <property type="project" value="TreeGrafter"/>
</dbReference>
<comment type="similarity">
    <text evidence="1">Belongs to the CIA30 family.</text>
</comment>
<organism evidence="4 5">
    <name type="scientific">Aspergillus sydowii CBS 593.65</name>
    <dbReference type="NCBI Taxonomy" id="1036612"/>
    <lineage>
        <taxon>Eukaryota</taxon>
        <taxon>Fungi</taxon>
        <taxon>Dikarya</taxon>
        <taxon>Ascomycota</taxon>
        <taxon>Pezizomycotina</taxon>
        <taxon>Eurotiomycetes</taxon>
        <taxon>Eurotiomycetidae</taxon>
        <taxon>Eurotiales</taxon>
        <taxon>Aspergillaceae</taxon>
        <taxon>Aspergillus</taxon>
        <taxon>Aspergillus subgen. Nidulantes</taxon>
    </lineage>
</organism>
<dbReference type="AlphaFoldDB" id="A0A1L9U0U6"/>
<dbReference type="EMBL" id="KV878582">
    <property type="protein sequence ID" value="OJJ65163.1"/>
    <property type="molecule type" value="Genomic_DNA"/>
</dbReference>
<evidence type="ECO:0000256" key="2">
    <source>
        <dbReference type="SAM" id="MobiDB-lite"/>
    </source>
</evidence>
<keyword evidence="5" id="KW-1185">Reference proteome</keyword>
<protein>
    <recommendedName>
        <fullName evidence="3">NADH:ubiquinone oxidoreductase intermediate-associated protein 30 domain-containing protein</fullName>
    </recommendedName>
</protein>
<dbReference type="Proteomes" id="UP000184356">
    <property type="component" value="Unassembled WGS sequence"/>
</dbReference>
<dbReference type="InterPro" id="IPR008979">
    <property type="entry name" value="Galactose-bd-like_sf"/>
</dbReference>
<gene>
    <name evidence="4" type="ORF">ASPSYDRAFT_85137</name>
</gene>
<feature type="compositionally biased region" description="Basic and acidic residues" evidence="2">
    <location>
        <begin position="201"/>
        <end position="212"/>
    </location>
</feature>
<dbReference type="InterPro" id="IPR013857">
    <property type="entry name" value="NADH-UbQ_OxRdtase-assoc_prot30"/>
</dbReference>
<dbReference type="PANTHER" id="PTHR13194">
    <property type="entry name" value="COMPLEX I INTERMEDIATE-ASSOCIATED PROTEIN 30"/>
    <property type="match status" value="1"/>
</dbReference>
<feature type="region of interest" description="Disordered" evidence="2">
    <location>
        <begin position="194"/>
        <end position="214"/>
    </location>
</feature>
<dbReference type="RefSeq" id="XP_040708969.1">
    <property type="nucleotide sequence ID" value="XM_040851482.1"/>
</dbReference>
<sequence>MAGKTAEYLFGGTQQWSPNDWTSSDDRVRGGSSQSTLEISPDTDHAKFMGNLDIDTLGGAGFASQRTTGSRRWDLSAYDGMELDVAESDEKLYTLILKDELLPDRPDGRERSSLSWQADLRFVGSGKVVVRWKEFRPTYRGKEVDDADPLDLKSIKRLGIMMRSHFGSQSGEFNLSVRYIAAWKAEAEEDKNESVTIESKGSIDSENGRDKGSTCCAIL</sequence>
<feature type="domain" description="NADH:ubiquinone oxidoreductase intermediate-associated protein 30" evidence="3">
    <location>
        <begin position="15"/>
        <end position="177"/>
    </location>
</feature>
<dbReference type="GO" id="GO:0051082">
    <property type="term" value="F:unfolded protein binding"/>
    <property type="evidence" value="ECO:0007669"/>
    <property type="project" value="TreeGrafter"/>
</dbReference>
<dbReference type="Pfam" id="PF08547">
    <property type="entry name" value="CIA30"/>
    <property type="match status" value="1"/>
</dbReference>
<dbReference type="VEuPathDB" id="FungiDB:ASPSYDRAFT_85137"/>
<dbReference type="InterPro" id="IPR039131">
    <property type="entry name" value="NDUFAF1"/>
</dbReference>
<dbReference type="SUPFAM" id="SSF49785">
    <property type="entry name" value="Galactose-binding domain-like"/>
    <property type="match status" value="1"/>
</dbReference>
<proteinExistence type="inferred from homology"/>